<accession>A0ABV6W017</accession>
<evidence type="ECO:0000313" key="2">
    <source>
        <dbReference type="Proteomes" id="UP001592531"/>
    </source>
</evidence>
<keyword evidence="2" id="KW-1185">Reference proteome</keyword>
<comment type="caution">
    <text evidence="1">The sequence shown here is derived from an EMBL/GenBank/DDBJ whole genome shotgun (WGS) entry which is preliminary data.</text>
</comment>
<protein>
    <submittedName>
        <fullName evidence="1">Uncharacterized protein</fullName>
    </submittedName>
</protein>
<dbReference type="EMBL" id="JBHFAB010000016">
    <property type="protein sequence ID" value="MFC1419143.1"/>
    <property type="molecule type" value="Genomic_DNA"/>
</dbReference>
<reference evidence="1 2" key="1">
    <citation type="submission" date="2024-09" db="EMBL/GenBank/DDBJ databases">
        <authorList>
            <person name="Lee S.D."/>
        </authorList>
    </citation>
    <scope>NUCLEOTIDE SEQUENCE [LARGE SCALE GENOMIC DNA]</scope>
    <source>
        <strain evidence="1 2">N8-3</strain>
    </source>
</reference>
<organism evidence="1 2">
    <name type="scientific">Streptacidiphilus cavernicola</name>
    <dbReference type="NCBI Taxonomy" id="3342716"/>
    <lineage>
        <taxon>Bacteria</taxon>
        <taxon>Bacillati</taxon>
        <taxon>Actinomycetota</taxon>
        <taxon>Actinomycetes</taxon>
        <taxon>Kitasatosporales</taxon>
        <taxon>Streptomycetaceae</taxon>
        <taxon>Streptacidiphilus</taxon>
    </lineage>
</organism>
<evidence type="ECO:0000313" key="1">
    <source>
        <dbReference type="EMBL" id="MFC1419143.1"/>
    </source>
</evidence>
<sequence length="183" mass="19221">MTEPRPEPEPEPGVRRLCVALAADAPGLLATARRSGRLDRLYVSTDGRGGIEVGVAPPGVDELGLMRDLVGVLRREVSRRRHDLSRPVLLVLHVGIIRAVDGGLGGAGTGRSRELARDREIRAAADGAGGPGGLTLIVSEALYADLRAEGLSGLGWQLIASAGAWIRSFGPASDSRTDRDGDF</sequence>
<gene>
    <name evidence="1" type="ORF">ACEZDE_21260</name>
</gene>
<name>A0ABV6W017_9ACTN</name>
<proteinExistence type="predicted"/>
<dbReference type="Proteomes" id="UP001592531">
    <property type="component" value="Unassembled WGS sequence"/>
</dbReference>
<dbReference type="RefSeq" id="WP_380538151.1">
    <property type="nucleotide sequence ID" value="NZ_JBHFAB010000016.1"/>
</dbReference>